<dbReference type="Proteomes" id="UP000784294">
    <property type="component" value="Unassembled WGS sequence"/>
</dbReference>
<comment type="caution">
    <text evidence="1">The sequence shown here is derived from an EMBL/GenBank/DDBJ whole genome shotgun (WGS) entry which is preliminary data.</text>
</comment>
<protein>
    <submittedName>
        <fullName evidence="1">Uncharacterized protein</fullName>
    </submittedName>
</protein>
<dbReference type="InterPro" id="IPR009836">
    <property type="entry name" value="GRDP-like"/>
</dbReference>
<dbReference type="EMBL" id="CAAALY010082062">
    <property type="protein sequence ID" value="VEL26699.1"/>
    <property type="molecule type" value="Genomic_DNA"/>
</dbReference>
<dbReference type="OrthoDB" id="2684236at2759"/>
<organism evidence="1 2">
    <name type="scientific">Protopolystoma xenopodis</name>
    <dbReference type="NCBI Taxonomy" id="117903"/>
    <lineage>
        <taxon>Eukaryota</taxon>
        <taxon>Metazoa</taxon>
        <taxon>Spiralia</taxon>
        <taxon>Lophotrochozoa</taxon>
        <taxon>Platyhelminthes</taxon>
        <taxon>Monogenea</taxon>
        <taxon>Polyopisthocotylea</taxon>
        <taxon>Polystomatidea</taxon>
        <taxon>Polystomatidae</taxon>
        <taxon>Protopolystoma</taxon>
    </lineage>
</organism>
<dbReference type="PANTHER" id="PTHR34365">
    <property type="entry name" value="ENOLASE (DUF1399)"/>
    <property type="match status" value="1"/>
</dbReference>
<keyword evidence="2" id="KW-1185">Reference proteome</keyword>
<evidence type="ECO:0000313" key="1">
    <source>
        <dbReference type="EMBL" id="VEL26699.1"/>
    </source>
</evidence>
<gene>
    <name evidence="1" type="ORF">PXEA_LOCUS20139</name>
</gene>
<name>A0A3S5ADT4_9PLAT</name>
<reference evidence="1" key="1">
    <citation type="submission" date="2018-11" db="EMBL/GenBank/DDBJ databases">
        <authorList>
            <consortium name="Pathogen Informatics"/>
        </authorList>
    </citation>
    <scope>NUCLEOTIDE SEQUENCE</scope>
</reference>
<proteinExistence type="predicted"/>
<dbReference type="AlphaFoldDB" id="A0A3S5ADT4"/>
<accession>A0A3S5ADT4</accession>
<evidence type="ECO:0000313" key="2">
    <source>
        <dbReference type="Proteomes" id="UP000784294"/>
    </source>
</evidence>
<sequence>MMGSKLTDFVGTYRAKHFPISIRLAAACRHLIETLGELEAYAAILGPNDSPTAGNNRPLHAAVLRRYERLWLPLAAIHGLTSGAPVDVEWAWLAHMMDPLAYRQDCQR</sequence>
<dbReference type="PANTHER" id="PTHR34365:SF7">
    <property type="entry name" value="GLYCINE-RICH DOMAIN-CONTAINING PROTEIN 1"/>
    <property type="match status" value="1"/>
</dbReference>